<organism evidence="1 2">
    <name type="scientific">Marinomonas ushuaiensis DSM 15871</name>
    <dbReference type="NCBI Taxonomy" id="1122207"/>
    <lineage>
        <taxon>Bacteria</taxon>
        <taxon>Pseudomonadati</taxon>
        <taxon>Pseudomonadota</taxon>
        <taxon>Gammaproteobacteria</taxon>
        <taxon>Oceanospirillales</taxon>
        <taxon>Oceanospirillaceae</taxon>
        <taxon>Marinomonas</taxon>
    </lineage>
</organism>
<protein>
    <submittedName>
        <fullName evidence="1">Uncharacterized protein</fullName>
    </submittedName>
</protein>
<sequence>MGHKRTLMNIFLKFYNKIDVKNTVSEKNKQIIVIKLHII</sequence>
<dbReference type="AlphaFoldDB" id="X7E3C0"/>
<keyword evidence="2" id="KW-1185">Reference proteome</keyword>
<name>X7E3C0_9GAMM</name>
<dbReference type="EMBL" id="JAMB01000008">
    <property type="protein sequence ID" value="ETX10559.1"/>
    <property type="molecule type" value="Genomic_DNA"/>
</dbReference>
<dbReference type="Proteomes" id="UP000054058">
    <property type="component" value="Unassembled WGS sequence"/>
</dbReference>
<proteinExistence type="predicted"/>
<comment type="caution">
    <text evidence="1">The sequence shown here is derived from an EMBL/GenBank/DDBJ whole genome shotgun (WGS) entry which is preliminary data.</text>
</comment>
<evidence type="ECO:0000313" key="1">
    <source>
        <dbReference type="EMBL" id="ETX10559.1"/>
    </source>
</evidence>
<gene>
    <name evidence="1" type="ORF">MUS1_14605</name>
</gene>
<accession>X7E3C0</accession>
<reference evidence="1 2" key="1">
    <citation type="submission" date="2014-01" db="EMBL/GenBank/DDBJ databases">
        <title>Marinomonas ushuaiensis DSM 15871 Genome Sequencing.</title>
        <authorList>
            <person name="Lai Q."/>
            <person name="Shao Z.S."/>
        </authorList>
    </citation>
    <scope>NUCLEOTIDE SEQUENCE [LARGE SCALE GENOMIC DNA]</scope>
    <source>
        <strain evidence="1 2">DSM 15871</strain>
    </source>
</reference>
<evidence type="ECO:0000313" key="2">
    <source>
        <dbReference type="Proteomes" id="UP000054058"/>
    </source>
</evidence>